<evidence type="ECO:0000259" key="2">
    <source>
        <dbReference type="Pfam" id="PF13391"/>
    </source>
</evidence>
<evidence type="ECO:0000313" key="3">
    <source>
        <dbReference type="EMBL" id="KAH0542765.1"/>
    </source>
</evidence>
<sequence length="431" mass="49969">MGKDKGKGKEKATDTPSSPPRPYLPSHYDIPERTSSLAPPHSQKKIELLRQSHSDLKRKASELSQSSKHSNPEDFLWLRQEQVRNQDQQYQALFEGLRESFANGELPKGEFLSLASDCWRKRARLTNEDVTISRQRARILQRLERAKREEEPDHAAAYAELLTNMWRSHESPASWESRNQHEHSHWKDGLRHFYNVKDPEDEDGLWCPILKEYASPLYRTAAHIVPHSIGYGNAGYLFGEPSRGAEIIWSMGNGLVMDSALEKQFDKGDFVLVPIPTEPSQPSRWRFVLMNEKLRTYKIEVRSRYKKIGDLDGTELEFKNENRPAHRFLYYHFVSTLLRYVRYEKPGWAEKRVNLPTGKIWATPGPYLRRSMLKALADVIGDCEPSEEVFDGVFDGKGVKPPEEEKLIAQEILVDREQRIEDEIFELPIDI</sequence>
<evidence type="ECO:0000313" key="4">
    <source>
        <dbReference type="Proteomes" id="UP000698800"/>
    </source>
</evidence>
<feature type="region of interest" description="Disordered" evidence="1">
    <location>
        <begin position="1"/>
        <end position="73"/>
    </location>
</feature>
<dbReference type="AlphaFoldDB" id="A0A9P8L587"/>
<organism evidence="3 4">
    <name type="scientific">Glutinoglossum americanum</name>
    <dbReference type="NCBI Taxonomy" id="1670608"/>
    <lineage>
        <taxon>Eukaryota</taxon>
        <taxon>Fungi</taxon>
        <taxon>Dikarya</taxon>
        <taxon>Ascomycota</taxon>
        <taxon>Pezizomycotina</taxon>
        <taxon>Geoglossomycetes</taxon>
        <taxon>Geoglossales</taxon>
        <taxon>Geoglossaceae</taxon>
        <taxon>Glutinoglossum</taxon>
    </lineage>
</organism>
<accession>A0A9P8L587</accession>
<dbReference type="OrthoDB" id="5386595at2759"/>
<dbReference type="InterPro" id="IPR003615">
    <property type="entry name" value="HNH_nuc"/>
</dbReference>
<comment type="caution">
    <text evidence="3">The sequence shown here is derived from an EMBL/GenBank/DDBJ whole genome shotgun (WGS) entry which is preliminary data.</text>
</comment>
<reference evidence="3" key="1">
    <citation type="submission" date="2021-03" db="EMBL/GenBank/DDBJ databases">
        <title>Comparative genomics and phylogenomic investigation of the class Geoglossomycetes provide insights into ecological specialization and systematics.</title>
        <authorList>
            <person name="Melie T."/>
            <person name="Pirro S."/>
            <person name="Miller A.N."/>
            <person name="Quandt A."/>
        </authorList>
    </citation>
    <scope>NUCLEOTIDE SEQUENCE</scope>
    <source>
        <strain evidence="3">GBOQ0MN5Z8</strain>
    </source>
</reference>
<dbReference type="EMBL" id="JAGHQL010000047">
    <property type="protein sequence ID" value="KAH0542765.1"/>
    <property type="molecule type" value="Genomic_DNA"/>
</dbReference>
<protein>
    <recommendedName>
        <fullName evidence="2">HNH nuclease domain-containing protein</fullName>
    </recommendedName>
</protein>
<gene>
    <name evidence="3" type="ORF">FGG08_002904</name>
</gene>
<feature type="compositionally biased region" description="Basic and acidic residues" evidence="1">
    <location>
        <begin position="1"/>
        <end position="13"/>
    </location>
</feature>
<feature type="compositionally biased region" description="Basic and acidic residues" evidence="1">
    <location>
        <begin position="44"/>
        <end position="61"/>
    </location>
</feature>
<dbReference type="Pfam" id="PF13391">
    <property type="entry name" value="HNH_2"/>
    <property type="match status" value="1"/>
</dbReference>
<proteinExistence type="predicted"/>
<evidence type="ECO:0000256" key="1">
    <source>
        <dbReference type="SAM" id="MobiDB-lite"/>
    </source>
</evidence>
<keyword evidence="4" id="KW-1185">Reference proteome</keyword>
<name>A0A9P8L587_9PEZI</name>
<feature type="domain" description="HNH nuclease" evidence="2">
    <location>
        <begin position="207"/>
        <end position="272"/>
    </location>
</feature>
<dbReference type="Proteomes" id="UP000698800">
    <property type="component" value="Unassembled WGS sequence"/>
</dbReference>